<comment type="similarity">
    <text evidence="8">Belongs to the G-protein coupled receptor 1 family.</text>
</comment>
<dbReference type="InterPro" id="IPR017452">
    <property type="entry name" value="GPCR_Rhodpsn_7TM"/>
</dbReference>
<dbReference type="OrthoDB" id="9513350at2759"/>
<feature type="transmembrane region" description="Helical" evidence="9">
    <location>
        <begin position="66"/>
        <end position="85"/>
    </location>
</feature>
<dbReference type="AlphaFoldDB" id="F7H5T1"/>
<dbReference type="InParanoid" id="F7H5T1"/>
<dbReference type="GO" id="GO:0004930">
    <property type="term" value="F:G protein-coupled receptor activity"/>
    <property type="evidence" value="ECO:0007669"/>
    <property type="project" value="UniProtKB-KW"/>
</dbReference>
<evidence type="ECO:0000259" key="10">
    <source>
        <dbReference type="PROSITE" id="PS50262"/>
    </source>
</evidence>
<sequence>MRRMIEIRGRNQTEVTEFLLLGLSDDPDLQGVLFALFLSIYVATMVGNLGMIVLIKIDLRLHTPMYFFLSTLSFVDASYSSSVTPKMLVNLMAENKAISFHGCAAQFYFFGSFLGTECFLLAMMAYDRYAAIWSPLLYPVLMSGRICFLLIATSFLAGFGNAAVHTGMTFRLSFCGSNRINHFYCDSPPLLKLSCSDTQVNGIVIMAFSSFNVISCVTIVLISYLCIFIAILKMPSPEGRHKAFSTCTSHLMAVTIFFGTILFMYLRPTSSYSMEQDKVVSVFYTVIIPMLNPLIYSLKNKDVKKALKKFLQKHIM</sequence>
<keyword evidence="9" id="KW-0716">Sensory transduction</keyword>
<feature type="transmembrane region" description="Helical" evidence="9">
    <location>
        <begin position="203"/>
        <end position="231"/>
    </location>
</feature>
<keyword evidence="6 8" id="KW-0675">Receptor</keyword>
<feature type="transmembrane region" description="Helical" evidence="9">
    <location>
        <begin position="278"/>
        <end position="298"/>
    </location>
</feature>
<dbReference type="Ensembl" id="ENSCJAT00000043667.4">
    <property type="protein sequence ID" value="ENSCJAP00000041275.3"/>
    <property type="gene ID" value="ENSCJAG00000042752.3"/>
</dbReference>
<proteinExistence type="inferred from homology"/>
<dbReference type="SUPFAM" id="SSF81321">
    <property type="entry name" value="Family A G protein-coupled receptor-like"/>
    <property type="match status" value="1"/>
</dbReference>
<evidence type="ECO:0000256" key="8">
    <source>
        <dbReference type="RuleBase" id="RU000688"/>
    </source>
</evidence>
<dbReference type="Pfam" id="PF13853">
    <property type="entry name" value="7tm_4"/>
    <property type="match status" value="1"/>
</dbReference>
<keyword evidence="12" id="KW-1185">Reference proteome</keyword>
<dbReference type="GeneTree" id="ENSGT01140000282552"/>
<evidence type="ECO:0000256" key="1">
    <source>
        <dbReference type="ARBA" id="ARBA00004141"/>
    </source>
</evidence>
<dbReference type="FunFam" id="1.20.1070.10:FF:000003">
    <property type="entry name" value="Olfactory receptor"/>
    <property type="match status" value="1"/>
</dbReference>
<dbReference type="HOGENOM" id="CLU_012526_0_1_1"/>
<keyword evidence="7 8" id="KW-0807">Transducer</keyword>
<dbReference type="GO" id="GO:0005886">
    <property type="term" value="C:plasma membrane"/>
    <property type="evidence" value="ECO:0007669"/>
    <property type="project" value="UniProtKB-SubCell"/>
</dbReference>
<dbReference type="KEGG" id="cjc:100410615"/>
<feature type="transmembrane region" description="Helical" evidence="9">
    <location>
        <begin position="243"/>
        <end position="266"/>
    </location>
</feature>
<dbReference type="eggNOG" id="ENOG502RF13">
    <property type="taxonomic scope" value="Eukaryota"/>
</dbReference>
<dbReference type="InterPro" id="IPR000725">
    <property type="entry name" value="Olfact_rcpt"/>
</dbReference>
<accession>F7H5T1</accession>
<dbReference type="PRINTS" id="PR00237">
    <property type="entry name" value="GPCRRHODOPSN"/>
</dbReference>
<keyword evidence="5 9" id="KW-0472">Membrane</keyword>
<name>F7H5T1_CALJA</name>
<keyword evidence="4 8" id="KW-0297">G-protein coupled receptor</keyword>
<evidence type="ECO:0000256" key="6">
    <source>
        <dbReference type="ARBA" id="ARBA00023170"/>
    </source>
</evidence>
<dbReference type="RefSeq" id="XP_002755317.1">
    <property type="nucleotide sequence ID" value="XM_002755271.6"/>
</dbReference>
<dbReference type="PROSITE" id="PS00237">
    <property type="entry name" value="G_PROTEIN_RECEP_F1_1"/>
    <property type="match status" value="1"/>
</dbReference>
<dbReference type="Proteomes" id="UP000008225">
    <property type="component" value="Chromosome 11"/>
</dbReference>
<feature type="transmembrane region" description="Helical" evidence="9">
    <location>
        <begin position="146"/>
        <end position="164"/>
    </location>
</feature>
<keyword evidence="9" id="KW-0552">Olfaction</keyword>
<keyword evidence="3 9" id="KW-1133">Transmembrane helix</keyword>
<dbReference type="InterPro" id="IPR000276">
    <property type="entry name" value="GPCR_Rhodpsn"/>
</dbReference>
<gene>
    <name evidence="11" type="primary">LOC100410615</name>
</gene>
<feature type="transmembrane region" description="Helical" evidence="9">
    <location>
        <begin position="105"/>
        <end position="126"/>
    </location>
</feature>
<dbReference type="CDD" id="cd15943">
    <property type="entry name" value="7tmA_OR5AP2-like"/>
    <property type="match status" value="1"/>
</dbReference>
<dbReference type="OMA" id="MRLMKEV"/>
<feature type="domain" description="G-protein coupled receptors family 1 profile" evidence="10">
    <location>
        <begin position="47"/>
        <end position="296"/>
    </location>
</feature>
<evidence type="ECO:0000313" key="11">
    <source>
        <dbReference type="Ensembl" id="ENSCJAP00000041275.3"/>
    </source>
</evidence>
<protein>
    <recommendedName>
        <fullName evidence="9">Olfactory receptor</fullName>
    </recommendedName>
</protein>
<dbReference type="FunCoup" id="F7H5T1">
    <property type="interactions" value="263"/>
</dbReference>
<organism evidence="11 12">
    <name type="scientific">Callithrix jacchus</name>
    <name type="common">White-tufted-ear marmoset</name>
    <name type="synonym">Simia Jacchus</name>
    <dbReference type="NCBI Taxonomy" id="9483"/>
    <lineage>
        <taxon>Eukaryota</taxon>
        <taxon>Metazoa</taxon>
        <taxon>Chordata</taxon>
        <taxon>Craniata</taxon>
        <taxon>Vertebrata</taxon>
        <taxon>Euteleostomi</taxon>
        <taxon>Mammalia</taxon>
        <taxon>Eutheria</taxon>
        <taxon>Euarchontoglires</taxon>
        <taxon>Primates</taxon>
        <taxon>Haplorrhini</taxon>
        <taxon>Platyrrhini</taxon>
        <taxon>Cebidae</taxon>
        <taxon>Callitrichinae</taxon>
        <taxon>Callithrix</taxon>
        <taxon>Callithrix</taxon>
    </lineage>
</organism>
<keyword evidence="9" id="KW-1003">Cell membrane</keyword>
<evidence type="ECO:0000256" key="3">
    <source>
        <dbReference type="ARBA" id="ARBA00022989"/>
    </source>
</evidence>
<evidence type="ECO:0000256" key="7">
    <source>
        <dbReference type="ARBA" id="ARBA00023224"/>
    </source>
</evidence>
<comment type="subcellular location">
    <subcellularLocation>
        <location evidence="9">Cell membrane</location>
        <topology evidence="9">Multi-pass membrane protein</topology>
    </subcellularLocation>
    <subcellularLocation>
        <location evidence="1">Membrane</location>
        <topology evidence="1">Multi-pass membrane protein</topology>
    </subcellularLocation>
</comment>
<keyword evidence="2 8" id="KW-0812">Transmembrane</keyword>
<reference evidence="11" key="2">
    <citation type="submission" date="2025-08" db="UniProtKB">
        <authorList>
            <consortium name="Ensembl"/>
        </authorList>
    </citation>
    <scope>IDENTIFICATION</scope>
</reference>
<evidence type="ECO:0000256" key="2">
    <source>
        <dbReference type="ARBA" id="ARBA00022692"/>
    </source>
</evidence>
<dbReference type="Gene3D" id="1.20.1070.10">
    <property type="entry name" value="Rhodopsin 7-helix transmembrane proteins"/>
    <property type="match status" value="1"/>
</dbReference>
<dbReference type="PRINTS" id="PR00245">
    <property type="entry name" value="OLFACTORYR"/>
</dbReference>
<reference evidence="11" key="1">
    <citation type="submission" date="2009-03" db="EMBL/GenBank/DDBJ databases">
        <authorList>
            <person name="Warren W."/>
            <person name="Ye L."/>
            <person name="Minx P."/>
            <person name="Worley K."/>
            <person name="Gibbs R."/>
            <person name="Wilson R.K."/>
        </authorList>
    </citation>
    <scope>NUCLEOTIDE SEQUENCE [LARGE SCALE GENOMIC DNA]</scope>
</reference>
<dbReference type="GO" id="GO:0004984">
    <property type="term" value="F:olfactory receptor activity"/>
    <property type="evidence" value="ECO:0007669"/>
    <property type="project" value="InterPro"/>
</dbReference>
<dbReference type="GeneID" id="100410615"/>
<evidence type="ECO:0000256" key="9">
    <source>
        <dbReference type="RuleBase" id="RU363047"/>
    </source>
</evidence>
<evidence type="ECO:0000256" key="4">
    <source>
        <dbReference type="ARBA" id="ARBA00023040"/>
    </source>
</evidence>
<evidence type="ECO:0000313" key="12">
    <source>
        <dbReference type="Proteomes" id="UP000008225"/>
    </source>
</evidence>
<reference evidence="11" key="3">
    <citation type="submission" date="2025-09" db="UniProtKB">
        <authorList>
            <consortium name="Ensembl"/>
        </authorList>
    </citation>
    <scope>IDENTIFICATION</scope>
</reference>
<dbReference type="STRING" id="9483.ENSCJAP00000041275"/>
<dbReference type="PROSITE" id="PS50262">
    <property type="entry name" value="G_PROTEIN_RECEP_F1_2"/>
    <property type="match status" value="1"/>
</dbReference>
<dbReference type="PANTHER" id="PTHR48018">
    <property type="entry name" value="OLFACTORY RECEPTOR"/>
    <property type="match status" value="1"/>
</dbReference>
<evidence type="ECO:0000256" key="5">
    <source>
        <dbReference type="ARBA" id="ARBA00023136"/>
    </source>
</evidence>
<feature type="transmembrane region" description="Helical" evidence="9">
    <location>
        <begin position="32"/>
        <end position="54"/>
    </location>
</feature>